<dbReference type="GO" id="GO:0046872">
    <property type="term" value="F:metal ion binding"/>
    <property type="evidence" value="ECO:0007669"/>
    <property type="project" value="UniProtKB-KW"/>
</dbReference>
<keyword evidence="5" id="KW-0479">Metal-binding</keyword>
<keyword evidence="11" id="KW-1185">Reference proteome</keyword>
<evidence type="ECO:0000256" key="4">
    <source>
        <dbReference type="ARBA" id="ARBA00022722"/>
    </source>
</evidence>
<dbReference type="AlphaFoldDB" id="A0A5J5FBQ1"/>
<evidence type="ECO:0000256" key="8">
    <source>
        <dbReference type="SAM" id="MobiDB-lite"/>
    </source>
</evidence>
<sequence length="264" mass="29912">MVFPPLSTQPLPIGTPSKGDRADYNFNPLPHSIADNVRLFHPPHDGAHPAELFSVGYNKCSLPGCRFIRTDNPRQMLMFIDGACTKNGNSLSRGGCGVVYTSKLWQQPISFPLEDDGIAHTNNRAELRAATLAIGMRVWNGEGFNKVVLACNSEYVVKGVCEWLNNWVDNGWKNALGLPVKNRDLWELLLEKLRFQESMGVLVQFWQIPREWNEADPYAKLGAKNEKDRTVGPVMQFQLMERLPEGPPPTIIFGWRDFQEMMRI</sequence>
<dbReference type="PANTHER" id="PTHR10642">
    <property type="entry name" value="RIBONUCLEASE H1"/>
    <property type="match status" value="1"/>
</dbReference>
<dbReference type="PANTHER" id="PTHR10642:SF26">
    <property type="entry name" value="RIBONUCLEASE H1"/>
    <property type="match status" value="1"/>
</dbReference>
<evidence type="ECO:0000256" key="5">
    <source>
        <dbReference type="ARBA" id="ARBA00022723"/>
    </source>
</evidence>
<name>A0A5J5FBQ1_9PEZI</name>
<feature type="compositionally biased region" description="Polar residues" evidence="8">
    <location>
        <begin position="1"/>
        <end position="10"/>
    </location>
</feature>
<gene>
    <name evidence="10" type="ORF">FN846DRAFT_1003208</name>
</gene>
<keyword evidence="4" id="KW-0540">Nuclease</keyword>
<dbReference type="InterPro" id="IPR050092">
    <property type="entry name" value="RNase_H"/>
</dbReference>
<dbReference type="InParanoid" id="A0A5J5FBQ1"/>
<dbReference type="InterPro" id="IPR036397">
    <property type="entry name" value="RNaseH_sf"/>
</dbReference>
<dbReference type="InterPro" id="IPR012337">
    <property type="entry name" value="RNaseH-like_sf"/>
</dbReference>
<reference evidence="10 11" key="1">
    <citation type="submission" date="2019-09" db="EMBL/GenBank/DDBJ databases">
        <title>Draft genome of the ectomycorrhizal ascomycete Sphaerosporella brunnea.</title>
        <authorList>
            <consortium name="DOE Joint Genome Institute"/>
            <person name="Benucci G.M."/>
            <person name="Marozzi G."/>
            <person name="Antonielli L."/>
            <person name="Sanchez S."/>
            <person name="Marco P."/>
            <person name="Wang X."/>
            <person name="Falini L.B."/>
            <person name="Barry K."/>
            <person name="Haridas S."/>
            <person name="Lipzen A."/>
            <person name="Labutti K."/>
            <person name="Grigoriev I.V."/>
            <person name="Murat C."/>
            <person name="Martin F."/>
            <person name="Albertini E."/>
            <person name="Donnini D."/>
            <person name="Bonito G."/>
        </authorList>
    </citation>
    <scope>NUCLEOTIDE SEQUENCE [LARGE SCALE GENOMIC DNA]</scope>
    <source>
        <strain evidence="10 11">Sb_GMNB300</strain>
    </source>
</reference>
<evidence type="ECO:0000256" key="6">
    <source>
        <dbReference type="ARBA" id="ARBA00022759"/>
    </source>
</evidence>
<dbReference type="CDD" id="cd13934">
    <property type="entry name" value="RNase_H_Dikarya_like"/>
    <property type="match status" value="1"/>
</dbReference>
<evidence type="ECO:0000256" key="2">
    <source>
        <dbReference type="ARBA" id="ARBA00005300"/>
    </source>
</evidence>
<feature type="domain" description="RNase H type-1" evidence="9">
    <location>
        <begin position="72"/>
        <end position="224"/>
    </location>
</feature>
<comment type="caution">
    <text evidence="10">The sequence shown here is derived from an EMBL/GenBank/DDBJ whole genome shotgun (WGS) entry which is preliminary data.</text>
</comment>
<evidence type="ECO:0000313" key="11">
    <source>
        <dbReference type="Proteomes" id="UP000326924"/>
    </source>
</evidence>
<comment type="similarity">
    <text evidence="2">Belongs to the RNase H family.</text>
</comment>
<dbReference type="Pfam" id="PF00075">
    <property type="entry name" value="RNase_H"/>
    <property type="match status" value="1"/>
</dbReference>
<dbReference type="InterPro" id="IPR002156">
    <property type="entry name" value="RNaseH_domain"/>
</dbReference>
<proteinExistence type="inferred from homology"/>
<feature type="region of interest" description="Disordered" evidence="8">
    <location>
        <begin position="1"/>
        <end position="25"/>
    </location>
</feature>
<evidence type="ECO:0000256" key="7">
    <source>
        <dbReference type="ARBA" id="ARBA00022801"/>
    </source>
</evidence>
<dbReference type="SUPFAM" id="SSF53098">
    <property type="entry name" value="Ribonuclease H-like"/>
    <property type="match status" value="1"/>
</dbReference>
<dbReference type="GO" id="GO:0004523">
    <property type="term" value="F:RNA-DNA hybrid ribonuclease activity"/>
    <property type="evidence" value="ECO:0007669"/>
    <property type="project" value="UniProtKB-EC"/>
</dbReference>
<dbReference type="Proteomes" id="UP000326924">
    <property type="component" value="Unassembled WGS sequence"/>
</dbReference>
<comment type="catalytic activity">
    <reaction evidence="1">
        <text>Endonucleolytic cleavage to 5'-phosphomonoester.</text>
        <dbReference type="EC" id="3.1.26.4"/>
    </reaction>
</comment>
<evidence type="ECO:0000313" key="10">
    <source>
        <dbReference type="EMBL" id="KAA8914669.1"/>
    </source>
</evidence>
<evidence type="ECO:0000256" key="1">
    <source>
        <dbReference type="ARBA" id="ARBA00000077"/>
    </source>
</evidence>
<dbReference type="PROSITE" id="PS50879">
    <property type="entry name" value="RNASE_H_1"/>
    <property type="match status" value="1"/>
</dbReference>
<evidence type="ECO:0000256" key="3">
    <source>
        <dbReference type="ARBA" id="ARBA00012180"/>
    </source>
</evidence>
<dbReference type="Gene3D" id="3.30.420.10">
    <property type="entry name" value="Ribonuclease H-like superfamily/Ribonuclease H"/>
    <property type="match status" value="1"/>
</dbReference>
<keyword evidence="7" id="KW-0378">Hydrolase</keyword>
<dbReference type="EMBL" id="VXIS01000004">
    <property type="protein sequence ID" value="KAA8914669.1"/>
    <property type="molecule type" value="Genomic_DNA"/>
</dbReference>
<protein>
    <recommendedName>
        <fullName evidence="3">ribonuclease H</fullName>
        <ecNumber evidence="3">3.1.26.4</ecNumber>
    </recommendedName>
</protein>
<accession>A0A5J5FBQ1</accession>
<organism evidence="10 11">
    <name type="scientific">Sphaerosporella brunnea</name>
    <dbReference type="NCBI Taxonomy" id="1250544"/>
    <lineage>
        <taxon>Eukaryota</taxon>
        <taxon>Fungi</taxon>
        <taxon>Dikarya</taxon>
        <taxon>Ascomycota</taxon>
        <taxon>Pezizomycotina</taxon>
        <taxon>Pezizomycetes</taxon>
        <taxon>Pezizales</taxon>
        <taxon>Pyronemataceae</taxon>
        <taxon>Sphaerosporella</taxon>
    </lineage>
</organism>
<dbReference type="GO" id="GO:0003676">
    <property type="term" value="F:nucleic acid binding"/>
    <property type="evidence" value="ECO:0007669"/>
    <property type="project" value="InterPro"/>
</dbReference>
<dbReference type="OrthoDB" id="407198at2759"/>
<dbReference type="GO" id="GO:0043137">
    <property type="term" value="P:DNA replication, removal of RNA primer"/>
    <property type="evidence" value="ECO:0007669"/>
    <property type="project" value="TreeGrafter"/>
</dbReference>
<evidence type="ECO:0000259" key="9">
    <source>
        <dbReference type="PROSITE" id="PS50879"/>
    </source>
</evidence>
<keyword evidence="6" id="KW-0255">Endonuclease</keyword>
<dbReference type="EC" id="3.1.26.4" evidence="3"/>